<sequence>MKKNNPLNSSFRASDAIVEAIRQCLSNQKIVVVSLDGGSGAGKTTLAIEVASQVDATIIHCDDFFDATISNAEWETASLEKRCCRCIDWSRLQKEVLYPLINGETVYYHPFSFENRDGLSSEIVEVNPTQVIILDGIYSSLLNLFEVGQLKILVDVVPDLRYKRHNQREGTDDLEWHQLWDSVEEYYFTFLRPPETFDLIVQNA</sequence>
<name>A0ABZ2SQS1_9ENTE</name>
<reference evidence="2 3" key="2">
    <citation type="submission" date="2024-03" db="EMBL/GenBank/DDBJ databases">
        <title>The Genome Sequence of Enterococcus sp. DIV2402.</title>
        <authorList>
            <consortium name="The Broad Institute Genomics Platform"/>
            <consortium name="The Broad Institute Microbial Omics Core"/>
            <consortium name="The Broad Institute Genomic Center for Infectious Diseases"/>
            <person name="Earl A."/>
            <person name="Manson A."/>
            <person name="Gilmore M."/>
            <person name="Schwartman J."/>
            <person name="Shea T."/>
            <person name="Abouelleil A."/>
            <person name="Cao P."/>
            <person name="Chapman S."/>
            <person name="Cusick C."/>
            <person name="Young S."/>
            <person name="Neafsey D."/>
            <person name="Nusbaum C."/>
            <person name="Birren B."/>
        </authorList>
    </citation>
    <scope>NUCLEOTIDE SEQUENCE [LARGE SCALE GENOMIC DNA]</scope>
    <source>
        <strain evidence="2 3">DIV2402</strain>
    </source>
</reference>
<dbReference type="SUPFAM" id="SSF52540">
    <property type="entry name" value="P-loop containing nucleoside triphosphate hydrolases"/>
    <property type="match status" value="1"/>
</dbReference>
<dbReference type="Gene3D" id="3.40.50.300">
    <property type="entry name" value="P-loop containing nucleotide triphosphate hydrolases"/>
    <property type="match status" value="1"/>
</dbReference>
<keyword evidence="3" id="KW-1185">Reference proteome</keyword>
<evidence type="ECO:0000259" key="1">
    <source>
        <dbReference type="Pfam" id="PF00485"/>
    </source>
</evidence>
<dbReference type="RefSeq" id="WP_207872025.1">
    <property type="nucleotide sequence ID" value="NZ_CP147251.1"/>
</dbReference>
<dbReference type="Pfam" id="PF00485">
    <property type="entry name" value="PRK"/>
    <property type="match status" value="1"/>
</dbReference>
<gene>
    <name evidence="2" type="ORF">DOK78_002517</name>
</gene>
<reference evidence="2 3" key="1">
    <citation type="submission" date="2021-03" db="EMBL/GenBank/DDBJ databases">
        <authorList>
            <person name="Gilmore M.S."/>
            <person name="Schwartzman J."/>
            <person name="Van Tyne D."/>
            <person name="Martin M."/>
            <person name="Earl A.M."/>
            <person name="Manson A.L."/>
            <person name="Straub T."/>
            <person name="Salamzade R."/>
            <person name="Saavedra J."/>
            <person name="Lebreton F."/>
            <person name="Prichula J."/>
            <person name="Schaufler K."/>
            <person name="Gaca A."/>
            <person name="Sgardioli B."/>
            <person name="Wagenaar J."/>
            <person name="Strong T."/>
        </authorList>
    </citation>
    <scope>NUCLEOTIDE SEQUENCE [LARGE SCALE GENOMIC DNA]</scope>
    <source>
        <strain evidence="2 3">DIV2402</strain>
    </source>
</reference>
<accession>A0ABZ2SQS1</accession>
<dbReference type="EMBL" id="CP147251">
    <property type="protein sequence ID" value="WYJ77877.1"/>
    <property type="molecule type" value="Genomic_DNA"/>
</dbReference>
<organism evidence="2 3">
    <name type="scientific">Candidatus Enterococcus lowellii</name>
    <dbReference type="NCBI Taxonomy" id="2230877"/>
    <lineage>
        <taxon>Bacteria</taxon>
        <taxon>Bacillati</taxon>
        <taxon>Bacillota</taxon>
        <taxon>Bacilli</taxon>
        <taxon>Lactobacillales</taxon>
        <taxon>Enterococcaceae</taxon>
        <taxon>Enterococcus</taxon>
    </lineage>
</organism>
<protein>
    <recommendedName>
        <fullName evidence="1">Phosphoribulokinase/uridine kinase domain-containing protein</fullName>
    </recommendedName>
</protein>
<feature type="domain" description="Phosphoribulokinase/uridine kinase" evidence="1">
    <location>
        <begin position="32"/>
        <end position="169"/>
    </location>
</feature>
<proteinExistence type="predicted"/>
<evidence type="ECO:0000313" key="2">
    <source>
        <dbReference type="EMBL" id="WYJ77877.1"/>
    </source>
</evidence>
<dbReference type="Proteomes" id="UP000664701">
    <property type="component" value="Chromosome"/>
</dbReference>
<dbReference type="InterPro" id="IPR006083">
    <property type="entry name" value="PRK/URK"/>
</dbReference>
<evidence type="ECO:0000313" key="3">
    <source>
        <dbReference type="Proteomes" id="UP000664701"/>
    </source>
</evidence>
<dbReference type="InterPro" id="IPR027417">
    <property type="entry name" value="P-loop_NTPase"/>
</dbReference>